<reference evidence="4" key="1">
    <citation type="journal article" date="2019" name="PLoS Negl. Trop. Dis.">
        <title>Revisiting the worldwide diversity of Leptospira species in the environment.</title>
        <authorList>
            <person name="Vincent A.T."/>
            <person name="Schiettekatte O."/>
            <person name="Bourhy P."/>
            <person name="Veyrier F.J."/>
            <person name="Picardeau M."/>
        </authorList>
    </citation>
    <scope>NUCLEOTIDE SEQUENCE [LARGE SCALE GENOMIC DNA]</scope>
    <source>
        <strain evidence="4">SSS9</strain>
    </source>
</reference>
<keyword evidence="5" id="KW-1185">Reference proteome</keyword>
<feature type="domain" description="Alginate export" evidence="3">
    <location>
        <begin position="117"/>
        <end position="272"/>
    </location>
</feature>
<dbReference type="OrthoDB" id="340926at2"/>
<keyword evidence="2" id="KW-0812">Transmembrane</keyword>
<dbReference type="Proteomes" id="UP000297453">
    <property type="component" value="Unassembled WGS sequence"/>
</dbReference>
<feature type="region of interest" description="Disordered" evidence="1">
    <location>
        <begin position="337"/>
        <end position="359"/>
    </location>
</feature>
<accession>A0A4R9FL21</accession>
<feature type="compositionally biased region" description="Polar residues" evidence="1">
    <location>
        <begin position="350"/>
        <end position="359"/>
    </location>
</feature>
<dbReference type="EMBL" id="RQEP01000019">
    <property type="protein sequence ID" value="TGJ99063.1"/>
    <property type="molecule type" value="Genomic_DNA"/>
</dbReference>
<organism evidence="4 5">
    <name type="scientific">Leptospira semungkisensis</name>
    <dbReference type="NCBI Taxonomy" id="2484985"/>
    <lineage>
        <taxon>Bacteria</taxon>
        <taxon>Pseudomonadati</taxon>
        <taxon>Spirochaetota</taxon>
        <taxon>Spirochaetia</taxon>
        <taxon>Leptospirales</taxon>
        <taxon>Leptospiraceae</taxon>
        <taxon>Leptospira</taxon>
    </lineage>
</organism>
<proteinExistence type="predicted"/>
<evidence type="ECO:0000256" key="1">
    <source>
        <dbReference type="SAM" id="MobiDB-lite"/>
    </source>
</evidence>
<protein>
    <submittedName>
        <fullName evidence="4">Alginate export</fullName>
    </submittedName>
</protein>
<comment type="caution">
    <text evidence="4">The sequence shown here is derived from an EMBL/GenBank/DDBJ whole genome shotgun (WGS) entry which is preliminary data.</text>
</comment>
<keyword evidence="2" id="KW-1133">Transmembrane helix</keyword>
<evidence type="ECO:0000313" key="5">
    <source>
        <dbReference type="Proteomes" id="UP000297453"/>
    </source>
</evidence>
<gene>
    <name evidence="4" type="ORF">EHO59_14360</name>
</gene>
<evidence type="ECO:0000313" key="4">
    <source>
        <dbReference type="EMBL" id="TGJ99063.1"/>
    </source>
</evidence>
<evidence type="ECO:0000259" key="3">
    <source>
        <dbReference type="Pfam" id="PF13372"/>
    </source>
</evidence>
<dbReference type="RefSeq" id="WP_135589156.1">
    <property type="nucleotide sequence ID" value="NZ_RQEP01000019.1"/>
</dbReference>
<dbReference type="Pfam" id="PF13372">
    <property type="entry name" value="Alginate_exp"/>
    <property type="match status" value="2"/>
</dbReference>
<feature type="domain" description="Alginate export" evidence="3">
    <location>
        <begin position="367"/>
        <end position="615"/>
    </location>
</feature>
<feature type="region of interest" description="Disordered" evidence="1">
    <location>
        <begin position="42"/>
        <end position="84"/>
    </location>
</feature>
<evidence type="ECO:0000256" key="2">
    <source>
        <dbReference type="SAM" id="Phobius"/>
    </source>
</evidence>
<keyword evidence="2" id="KW-0472">Membrane</keyword>
<sequence>MKVLDLLKNRTIEPTRSSLKWISFFGMIYLIPSIGVFGQDKPAAPAPAPTAGTTVAAPAAATPAPAATPTPEEEEENKYVSPMRAGGLTPDYNRSMLLEPELSRKVATRKKAWLNDWVRVGAYIRPRFEDRENLAFDKANKGDISRIMQTSQLFFIIDPSPYFSMKVNIQDARVWGGETPASPGDVRANTFAGTATTVTAGQSSINPAGLTTLREAWFMLKKLPLDAKLQIGRQIISYGDQRMIGGANWTVNGLSYDGARLMFDHDTFNIHLLGYKLVGSQSGPNGVLSANAPVGTNLGQPDKYLVGTYNTIKPAKDWFLIDVYSLGILTHKTPISNTPPSPTSAAFANGSDNTPNAWNKQQDNLITTGFRITNRTDRNNLPKDGPWGGFDWTLEAAFQSGSTGTRVDNLVGGQDITTTATIDGTTYTQSLGGTKNQKYTGQFYVFQTGYTFAQKLRLGLQWTYASGDGNRQDGSNGTFQTLTNPRFGVIPYFNNVAGLSENIDTKNLRSFTVNASYKTDSFGTFYFSYFINNKAMVQDSWYAINGTSSATGNVSTEANNGSTTHYLAKLGRNIYNEFDIGWNYTLNDYCSLWLGAGFLTAGDAVKNARNALYTYSVNNTTGAVTLTPTAVLNNISTPSVYGPAGAASQARMFYLQVNAVF</sequence>
<feature type="compositionally biased region" description="Low complexity" evidence="1">
    <location>
        <begin position="49"/>
        <end position="70"/>
    </location>
</feature>
<dbReference type="AlphaFoldDB" id="A0A4R9FL21"/>
<dbReference type="InterPro" id="IPR025388">
    <property type="entry name" value="Alginate_export_dom"/>
</dbReference>
<name>A0A4R9FL21_9LEPT</name>
<feature type="transmembrane region" description="Helical" evidence="2">
    <location>
        <begin position="21"/>
        <end position="38"/>
    </location>
</feature>